<dbReference type="Proteomes" id="UP000218272">
    <property type="component" value="Chromosome SCLO_1"/>
</dbReference>
<sequence>MTARATLMAMTMLAFAGGCSSSGGERGADPARQESAVSTTPVSAPPPLAEAPRPRPPLPAKARDLPPDKMLSSIETETAMQAKMPDEQPLSDPGRPPYRPVDLPASGSTAPVAPFPQEVTNYMVERDSCDHFRGEEPYDADRRAYLAENIAELCTGTDGRLAALRMRYADDPTVLAALSGYEERIESGSGSGKYIGK</sequence>
<evidence type="ECO:0000313" key="3">
    <source>
        <dbReference type="EMBL" id="BAV64316.1"/>
    </source>
</evidence>
<feature type="signal peptide" evidence="2">
    <location>
        <begin position="1"/>
        <end position="16"/>
    </location>
</feature>
<organism evidence="3 4">
    <name type="scientific">Sphingobium cloacae</name>
    <dbReference type="NCBI Taxonomy" id="120107"/>
    <lineage>
        <taxon>Bacteria</taxon>
        <taxon>Pseudomonadati</taxon>
        <taxon>Pseudomonadota</taxon>
        <taxon>Alphaproteobacteria</taxon>
        <taxon>Sphingomonadales</taxon>
        <taxon>Sphingomonadaceae</taxon>
        <taxon>Sphingobium</taxon>
    </lineage>
</organism>
<protein>
    <recommendedName>
        <fullName evidence="5">Lipoprotein</fullName>
    </recommendedName>
</protein>
<dbReference type="AlphaFoldDB" id="A0A1E1F1D7"/>
<evidence type="ECO:0000313" key="4">
    <source>
        <dbReference type="Proteomes" id="UP000218272"/>
    </source>
</evidence>
<feature type="chain" id="PRO_5009112458" description="Lipoprotein" evidence="2">
    <location>
        <begin position="17"/>
        <end position="197"/>
    </location>
</feature>
<dbReference type="EMBL" id="AP017655">
    <property type="protein sequence ID" value="BAV64316.1"/>
    <property type="molecule type" value="Genomic_DNA"/>
</dbReference>
<evidence type="ECO:0000256" key="1">
    <source>
        <dbReference type="SAM" id="MobiDB-lite"/>
    </source>
</evidence>
<dbReference type="KEGG" id="sclo:SCLO_1012760"/>
<name>A0A1E1F1D7_9SPHN</name>
<evidence type="ECO:0008006" key="5">
    <source>
        <dbReference type="Google" id="ProtNLM"/>
    </source>
</evidence>
<feature type="compositionally biased region" description="Pro residues" evidence="1">
    <location>
        <begin position="43"/>
        <end position="59"/>
    </location>
</feature>
<dbReference type="PROSITE" id="PS51257">
    <property type="entry name" value="PROKAR_LIPOPROTEIN"/>
    <property type="match status" value="1"/>
</dbReference>
<dbReference type="RefSeq" id="WP_096362106.1">
    <property type="nucleotide sequence ID" value="NZ_AP017655.1"/>
</dbReference>
<accession>A0A1E1F1D7</accession>
<keyword evidence="4" id="KW-1185">Reference proteome</keyword>
<reference evidence="3 4" key="1">
    <citation type="submission" date="2016-10" db="EMBL/GenBank/DDBJ databases">
        <title>Complete Genome Sequence of the Nonylphenol-Degrading Bacterium Sphingobium cloacae JCM 10874T.</title>
        <authorList>
            <person name="Ootsuka M."/>
            <person name="Nishizawa T."/>
            <person name="Ohta H."/>
        </authorList>
    </citation>
    <scope>NUCLEOTIDE SEQUENCE [LARGE SCALE GENOMIC DNA]</scope>
    <source>
        <strain evidence="3 4">JCM 10874</strain>
    </source>
</reference>
<evidence type="ECO:0000256" key="2">
    <source>
        <dbReference type="SAM" id="SignalP"/>
    </source>
</evidence>
<gene>
    <name evidence="3" type="ORF">SCLO_1012760</name>
</gene>
<proteinExistence type="predicted"/>
<dbReference type="OrthoDB" id="8595802at2"/>
<feature type="region of interest" description="Disordered" evidence="1">
    <location>
        <begin position="17"/>
        <end position="114"/>
    </location>
</feature>
<keyword evidence="2" id="KW-0732">Signal</keyword>